<protein>
    <submittedName>
        <fullName evidence="5">Uncharacterized protein</fullName>
    </submittedName>
</protein>
<dbReference type="Gene3D" id="1.25.40.20">
    <property type="entry name" value="Ankyrin repeat-containing domain"/>
    <property type="match status" value="2"/>
</dbReference>
<keyword evidence="4" id="KW-1133">Transmembrane helix</keyword>
<dbReference type="EMBL" id="SBHS01000065">
    <property type="protein sequence ID" value="TWU70700.1"/>
    <property type="molecule type" value="Genomic_DNA"/>
</dbReference>
<dbReference type="Pfam" id="PF12796">
    <property type="entry name" value="Ank_2"/>
    <property type="match status" value="1"/>
</dbReference>
<comment type="caution">
    <text evidence="5">The sequence shown here is derived from an EMBL/GenBank/DDBJ whole genome shotgun (WGS) entry which is preliminary data.</text>
</comment>
<evidence type="ECO:0000313" key="6">
    <source>
        <dbReference type="Proteomes" id="UP000317257"/>
    </source>
</evidence>
<keyword evidence="4" id="KW-0812">Transmembrane</keyword>
<reference evidence="6" key="1">
    <citation type="submission" date="2018-12" db="EMBL/GenBank/DDBJ databases">
        <title>The complete genome of Metarhizium rileyi, a key fungal pathogen of Lepidoptera.</title>
        <authorList>
            <person name="Binneck E."/>
            <person name="Lastra C.C.L."/>
            <person name="Sosa-Gomez D.R."/>
        </authorList>
    </citation>
    <scope>NUCLEOTIDE SEQUENCE [LARGE SCALE GENOMIC DNA]</scope>
    <source>
        <strain evidence="6">Cep018-CH2</strain>
    </source>
</reference>
<dbReference type="PROSITE" id="PS50297">
    <property type="entry name" value="ANK_REP_REGION"/>
    <property type="match status" value="2"/>
</dbReference>
<accession>A0A5C6FYQ6</accession>
<feature type="repeat" description="ANK" evidence="3">
    <location>
        <begin position="176"/>
        <end position="208"/>
    </location>
</feature>
<dbReference type="AlphaFoldDB" id="A0A5C6FYQ6"/>
<organism evidence="5 6">
    <name type="scientific">Metarhizium rileyi (strain RCEF 4871)</name>
    <name type="common">Nomuraea rileyi</name>
    <dbReference type="NCBI Taxonomy" id="1649241"/>
    <lineage>
        <taxon>Eukaryota</taxon>
        <taxon>Fungi</taxon>
        <taxon>Dikarya</taxon>
        <taxon>Ascomycota</taxon>
        <taxon>Pezizomycotina</taxon>
        <taxon>Sordariomycetes</taxon>
        <taxon>Hypocreomycetidae</taxon>
        <taxon>Hypocreales</taxon>
        <taxon>Clavicipitaceae</taxon>
        <taxon>Metarhizium</taxon>
    </lineage>
</organism>
<dbReference type="PROSITE" id="PS50088">
    <property type="entry name" value="ANK_REPEAT"/>
    <property type="match status" value="2"/>
</dbReference>
<evidence type="ECO:0000256" key="1">
    <source>
        <dbReference type="ARBA" id="ARBA00022737"/>
    </source>
</evidence>
<keyword evidence="1" id="KW-0677">Repeat</keyword>
<dbReference type="InterPro" id="IPR036770">
    <property type="entry name" value="Ankyrin_rpt-contain_sf"/>
</dbReference>
<dbReference type="SUPFAM" id="SSF48403">
    <property type="entry name" value="Ankyrin repeat"/>
    <property type="match status" value="1"/>
</dbReference>
<keyword evidence="2 3" id="KW-0040">ANK repeat</keyword>
<dbReference type="SMART" id="SM00248">
    <property type="entry name" value="ANK"/>
    <property type="match status" value="3"/>
</dbReference>
<feature type="repeat" description="ANK" evidence="3">
    <location>
        <begin position="86"/>
        <end position="115"/>
    </location>
</feature>
<evidence type="ECO:0000256" key="4">
    <source>
        <dbReference type="SAM" id="Phobius"/>
    </source>
</evidence>
<sequence length="469" mass="53467">MHHHERIIQHLLCQLYRNMLEDFDSELERTWDEVIQKSFDEDDRPAAIDIQRHPLIEAVIQGNVSSVREMISNGQNVNEVVQGLGTPLIWAAIQGHDDIVHELLEAGADADLNEYSDVNARENAIVLHIGLVESLQEELATTTLDSVNESLVCRAICEHRRIIGRLQGRYDDFTSYGNTALMYAAMNGHGSIVRDLLLVGADVNMLGSDGLSAVCPIRDDYLFTQTGNWILGNHDEEVFKSPELENEDHLISLQPLIMEPHESDNYNEITGLLEKPENLDLLARKSAEERRTWFRGFLVADRPLELCESRVPESEPVERALRFFMAKAEIRGLERQFAEEARRVFYEENTIVVWSGVLEGFLEGSYGDNASDIPVCDLVRQTTIKFISYVEVFEFLEDIIRKHRPFMQGVSLKVETDRARHGTAPGKLRMLCVIVKILLFVLYLLIAWMVLSLVRLTQWIGSMLIGRHT</sequence>
<evidence type="ECO:0000256" key="2">
    <source>
        <dbReference type="ARBA" id="ARBA00023043"/>
    </source>
</evidence>
<dbReference type="Proteomes" id="UP000317257">
    <property type="component" value="Unassembled WGS sequence"/>
</dbReference>
<proteinExistence type="predicted"/>
<dbReference type="Pfam" id="PF00023">
    <property type="entry name" value="Ank"/>
    <property type="match status" value="1"/>
</dbReference>
<feature type="transmembrane region" description="Helical" evidence="4">
    <location>
        <begin position="433"/>
        <end position="454"/>
    </location>
</feature>
<dbReference type="InterPro" id="IPR002110">
    <property type="entry name" value="Ankyrin_rpt"/>
</dbReference>
<gene>
    <name evidence="5" type="ORF">ED733_000540</name>
</gene>
<name>A0A5C6FYQ6_METRR</name>
<evidence type="ECO:0000256" key="3">
    <source>
        <dbReference type="PROSITE-ProRule" id="PRU00023"/>
    </source>
</evidence>
<evidence type="ECO:0000313" key="5">
    <source>
        <dbReference type="EMBL" id="TWU70700.1"/>
    </source>
</evidence>
<keyword evidence="4" id="KW-0472">Membrane</keyword>
<dbReference type="PANTHER" id="PTHR24171">
    <property type="entry name" value="ANKYRIN REPEAT DOMAIN-CONTAINING PROTEIN 39-RELATED"/>
    <property type="match status" value="1"/>
</dbReference>